<dbReference type="InterPro" id="IPR036388">
    <property type="entry name" value="WH-like_DNA-bd_sf"/>
</dbReference>
<feature type="domain" description="Bacterial transcriptional activator" evidence="3">
    <location>
        <begin position="97"/>
        <end position="238"/>
    </location>
</feature>
<organism evidence="4 5">
    <name type="scientific">Flaviflagellibacter deserti</name>
    <dbReference type="NCBI Taxonomy" id="2267266"/>
    <lineage>
        <taxon>Bacteria</taxon>
        <taxon>Pseudomonadati</taxon>
        <taxon>Pseudomonadota</taxon>
        <taxon>Alphaproteobacteria</taxon>
        <taxon>Hyphomicrobiales</taxon>
        <taxon>Flaviflagellibacter</taxon>
    </lineage>
</organism>
<evidence type="ECO:0000256" key="1">
    <source>
        <dbReference type="ARBA" id="ARBA00022741"/>
    </source>
</evidence>
<name>A0ABV9Z3C0_9HYPH</name>
<keyword evidence="1" id="KW-0547">Nucleotide-binding</keyword>
<dbReference type="Pfam" id="PF03704">
    <property type="entry name" value="BTAD"/>
    <property type="match status" value="1"/>
</dbReference>
<evidence type="ECO:0000313" key="5">
    <source>
        <dbReference type="Proteomes" id="UP001595796"/>
    </source>
</evidence>
<dbReference type="GO" id="GO:0005524">
    <property type="term" value="F:ATP binding"/>
    <property type="evidence" value="ECO:0007669"/>
    <property type="project" value="UniProtKB-KW"/>
</dbReference>
<sequence>MPLQIQMTGELQLFRDGLPVSLPASKKTRALLGYLVATARSHRRERLCDIFWDGPDDPRGELRWSLSKIRPLVNDQKADRLVADREHVGIQTDAAQVDLFQIRSLVADDPSSTSTEALKRAVELFQGEFLDGLDLPSCYRFQEWCMAEREAVSRLRISVLGILIERLHDAPADALPYARQMVTADPLSEPGHASVVRLLVHSNRSAEALSYYEHARRILEIELSTKPGEELEEARRLLAPARRRVAEHTRCPYLAKSPRSGPSRALIGRHAERAEIDRLVSAALNGNTDVVLIKGEPGIGKSRMLDYVAETVAATGGVAFRSRAFQSEAIRPYGIWTDMLRTIARADATAERWRSISNVLTDGMSAPDAFADRSGLFEYVVDTLRTAAGDRPVAILVDDVQWLDEASAALLHYVARQCRTPMGFLLGCAARSGEIGDNAPVSKLLRALAREDRLREIRLAALSAQDTAALVQTVAQEGIDPSSIAAQSGGNPLFALELARTRCPGEISRTIETVIADQFASLTDHARDLLAWAAAFGRNFTGEDLARLGFVDPAELIGALLNLERRELIHPLDDGSYDFNHDLVRQAAYRTLSHPRRRLVHRHIARSLRSDLERDFTLAGELAHHAELAGDFEEAVRACEIAGQRALRLFANADAASLADRGLHHVQALADGPAKIEARMALLKVRLFAATGPRMQRLPPLAASIEETIQAAQRLLLSDVAATGHYLLSVLNQQAGQPEQAQKNTLDAAAAGRSAGLAISAHQLANTARCLLELETDVHRARTLIADASDLAASLDVELCELHWARGLLQRWDGEADAIGSTERALLLAQYEQDRWREYKCLTLLAMLALEDDRYSDVRARCTELMVVAKRLGDDETPFVSALDALALLASSAETESLDALDQALAQLRAVDDKSYLAYSLNSAARLQMKRGWTGPAFQNASAALSIASILHRVNEVTIARSLLAAMGDHTALGQMVGLARQPHHPNEISARALSAVQSALLRVLPSTMASTVRE</sequence>
<protein>
    <submittedName>
        <fullName evidence="4">ATP-binding protein</fullName>
    </submittedName>
</protein>
<evidence type="ECO:0000256" key="2">
    <source>
        <dbReference type="ARBA" id="ARBA00022840"/>
    </source>
</evidence>
<comment type="caution">
    <text evidence="4">The sequence shown here is derived from an EMBL/GenBank/DDBJ whole genome shotgun (WGS) entry which is preliminary data.</text>
</comment>
<dbReference type="Proteomes" id="UP001595796">
    <property type="component" value="Unassembled WGS sequence"/>
</dbReference>
<dbReference type="Pfam" id="PF13191">
    <property type="entry name" value="AAA_16"/>
    <property type="match status" value="1"/>
</dbReference>
<dbReference type="SUPFAM" id="SSF48452">
    <property type="entry name" value="TPR-like"/>
    <property type="match status" value="1"/>
</dbReference>
<keyword evidence="2 4" id="KW-0067">ATP-binding</keyword>
<accession>A0ABV9Z3C0</accession>
<dbReference type="SMART" id="SM01043">
    <property type="entry name" value="BTAD"/>
    <property type="match status" value="1"/>
</dbReference>
<dbReference type="Gene3D" id="1.25.40.10">
    <property type="entry name" value="Tetratricopeptide repeat domain"/>
    <property type="match status" value="2"/>
</dbReference>
<dbReference type="RefSeq" id="WP_114957555.1">
    <property type="nucleotide sequence ID" value="NZ_JBHSJF010000006.1"/>
</dbReference>
<dbReference type="InterPro" id="IPR041664">
    <property type="entry name" value="AAA_16"/>
</dbReference>
<dbReference type="Gene3D" id="3.40.50.300">
    <property type="entry name" value="P-loop containing nucleotide triphosphate hydrolases"/>
    <property type="match status" value="1"/>
</dbReference>
<reference evidence="5" key="1">
    <citation type="journal article" date="2019" name="Int. J. Syst. Evol. Microbiol.">
        <title>The Global Catalogue of Microorganisms (GCM) 10K type strain sequencing project: providing services to taxonomists for standard genome sequencing and annotation.</title>
        <authorList>
            <consortium name="The Broad Institute Genomics Platform"/>
            <consortium name="The Broad Institute Genome Sequencing Center for Infectious Disease"/>
            <person name="Wu L."/>
            <person name="Ma J."/>
        </authorList>
    </citation>
    <scope>NUCLEOTIDE SEQUENCE [LARGE SCALE GENOMIC DNA]</scope>
    <source>
        <strain evidence="5">CGMCC 1.16444</strain>
    </source>
</reference>
<keyword evidence="5" id="KW-1185">Reference proteome</keyword>
<dbReference type="PANTHER" id="PTHR16305">
    <property type="entry name" value="TESTICULAR SOLUBLE ADENYLYL CYCLASE"/>
    <property type="match status" value="1"/>
</dbReference>
<evidence type="ECO:0000313" key="4">
    <source>
        <dbReference type="EMBL" id="MFC5068054.1"/>
    </source>
</evidence>
<dbReference type="InterPro" id="IPR005158">
    <property type="entry name" value="BTAD"/>
</dbReference>
<evidence type="ECO:0000259" key="3">
    <source>
        <dbReference type="SMART" id="SM01043"/>
    </source>
</evidence>
<dbReference type="SUPFAM" id="SSF52540">
    <property type="entry name" value="P-loop containing nucleoside triphosphate hydrolases"/>
    <property type="match status" value="1"/>
</dbReference>
<proteinExistence type="predicted"/>
<dbReference type="EMBL" id="JBHSJF010000006">
    <property type="protein sequence ID" value="MFC5068054.1"/>
    <property type="molecule type" value="Genomic_DNA"/>
</dbReference>
<dbReference type="InterPro" id="IPR011990">
    <property type="entry name" value="TPR-like_helical_dom_sf"/>
</dbReference>
<gene>
    <name evidence="4" type="ORF">ACFPFW_08485</name>
</gene>
<dbReference type="InterPro" id="IPR027417">
    <property type="entry name" value="P-loop_NTPase"/>
</dbReference>
<dbReference type="PANTHER" id="PTHR16305:SF28">
    <property type="entry name" value="GUANYLATE CYCLASE DOMAIN-CONTAINING PROTEIN"/>
    <property type="match status" value="1"/>
</dbReference>
<dbReference type="Gene3D" id="1.10.10.10">
    <property type="entry name" value="Winged helix-like DNA-binding domain superfamily/Winged helix DNA-binding domain"/>
    <property type="match status" value="1"/>
</dbReference>